<evidence type="ECO:0000313" key="2">
    <source>
        <dbReference type="EMBL" id="KAJ3978585.1"/>
    </source>
</evidence>
<name>A0AA38PMZ6_9AGAR</name>
<dbReference type="AlphaFoldDB" id="A0AA38PMZ6"/>
<accession>A0AA38PMZ6</accession>
<feature type="compositionally biased region" description="Polar residues" evidence="1">
    <location>
        <begin position="136"/>
        <end position="151"/>
    </location>
</feature>
<feature type="region of interest" description="Disordered" evidence="1">
    <location>
        <begin position="119"/>
        <end position="156"/>
    </location>
</feature>
<dbReference type="Proteomes" id="UP001163850">
    <property type="component" value="Unassembled WGS sequence"/>
</dbReference>
<sequence length="174" mass="19165">MALSRLSPKSISSSPATSSSSLSRIYGHLRQFNVDAPTQTSFAVPTPPESFGDTNLTHSVSPQMETLSGWPDDVMLAIAEISALAHWKSMERIKGTLNYRDLIHWGDDTEQRLRHCHRHPGYTCGPPTNALRNRKAPTTSSDKARNATSKSPPRRTCEKCGPILTTFTTLLTTT</sequence>
<comment type="caution">
    <text evidence="2">The sequence shown here is derived from an EMBL/GenBank/DDBJ whole genome shotgun (WGS) entry which is preliminary data.</text>
</comment>
<proteinExistence type="predicted"/>
<protein>
    <submittedName>
        <fullName evidence="2">Uncharacterized protein</fullName>
    </submittedName>
</protein>
<dbReference type="EMBL" id="MU802973">
    <property type="protein sequence ID" value="KAJ3978585.1"/>
    <property type="molecule type" value="Genomic_DNA"/>
</dbReference>
<evidence type="ECO:0000256" key="1">
    <source>
        <dbReference type="SAM" id="MobiDB-lite"/>
    </source>
</evidence>
<reference evidence="2" key="1">
    <citation type="submission" date="2022-08" db="EMBL/GenBank/DDBJ databases">
        <authorList>
            <consortium name="DOE Joint Genome Institute"/>
            <person name="Min B."/>
            <person name="Riley R."/>
            <person name="Sierra-Patev S."/>
            <person name="Naranjo-Ortiz M."/>
            <person name="Looney B."/>
            <person name="Konkel Z."/>
            <person name="Slot J.C."/>
            <person name="Sakamoto Y."/>
            <person name="Steenwyk J.L."/>
            <person name="Rokas A."/>
            <person name="Carro J."/>
            <person name="Camarero S."/>
            <person name="Ferreira P."/>
            <person name="Molpeceres G."/>
            <person name="Ruiz-Duenas F.J."/>
            <person name="Serrano A."/>
            <person name="Henrissat B."/>
            <person name="Drula E."/>
            <person name="Hughes K.W."/>
            <person name="Mata J.L."/>
            <person name="Ishikawa N.K."/>
            <person name="Vargas-Isla R."/>
            <person name="Ushijima S."/>
            <person name="Smith C.A."/>
            <person name="Ahrendt S."/>
            <person name="Andreopoulos W."/>
            <person name="He G."/>
            <person name="Labutti K."/>
            <person name="Lipzen A."/>
            <person name="Ng V."/>
            <person name="Sandor L."/>
            <person name="Barry K."/>
            <person name="Martinez A.T."/>
            <person name="Xiao Y."/>
            <person name="Gibbons J.G."/>
            <person name="Terashima K."/>
            <person name="Hibbett D.S."/>
            <person name="Grigoriev I.V."/>
        </authorList>
    </citation>
    <scope>NUCLEOTIDE SEQUENCE</scope>
    <source>
        <strain evidence="2">TFB7829</strain>
    </source>
</reference>
<gene>
    <name evidence="2" type="ORF">F5890DRAFT_1593966</name>
</gene>
<evidence type="ECO:0000313" key="3">
    <source>
        <dbReference type="Proteomes" id="UP001163850"/>
    </source>
</evidence>
<feature type="region of interest" description="Disordered" evidence="1">
    <location>
        <begin position="1"/>
        <end position="20"/>
    </location>
</feature>
<organism evidence="2 3">
    <name type="scientific">Lentinula detonsa</name>
    <dbReference type="NCBI Taxonomy" id="2804962"/>
    <lineage>
        <taxon>Eukaryota</taxon>
        <taxon>Fungi</taxon>
        <taxon>Dikarya</taxon>
        <taxon>Basidiomycota</taxon>
        <taxon>Agaricomycotina</taxon>
        <taxon>Agaricomycetes</taxon>
        <taxon>Agaricomycetidae</taxon>
        <taxon>Agaricales</taxon>
        <taxon>Marasmiineae</taxon>
        <taxon>Omphalotaceae</taxon>
        <taxon>Lentinula</taxon>
    </lineage>
</organism>